<dbReference type="InterPro" id="IPR036324">
    <property type="entry name" value="Mn/Fe_SOD_N_sf"/>
</dbReference>
<comment type="cofactor">
    <cofactor evidence="1">
        <name>Fe cation</name>
        <dbReference type="ChEBI" id="CHEBI:24875"/>
    </cofactor>
</comment>
<dbReference type="AlphaFoldDB" id="A0A6S9G8P1"/>
<dbReference type="FunFam" id="1.10.287.990:FF:000002">
    <property type="entry name" value="Superoxide dismutase"/>
    <property type="match status" value="1"/>
</dbReference>
<keyword evidence="6" id="KW-0408">Iron</keyword>
<dbReference type="InterPro" id="IPR019833">
    <property type="entry name" value="Mn/Fe_SOD_BS"/>
</dbReference>
<dbReference type="GO" id="GO:0004784">
    <property type="term" value="F:superoxide dismutase activity"/>
    <property type="evidence" value="ECO:0007669"/>
    <property type="project" value="UniProtKB-EC"/>
</dbReference>
<organism evidence="12">
    <name type="scientific">Ditylum brightwellii</name>
    <dbReference type="NCBI Taxonomy" id="49249"/>
    <lineage>
        <taxon>Eukaryota</taxon>
        <taxon>Sar</taxon>
        <taxon>Stramenopiles</taxon>
        <taxon>Ochrophyta</taxon>
        <taxon>Bacillariophyta</taxon>
        <taxon>Mediophyceae</taxon>
        <taxon>Lithodesmiophycidae</taxon>
        <taxon>Lithodesmiales</taxon>
        <taxon>Lithodesmiaceae</taxon>
        <taxon>Ditylum</taxon>
    </lineage>
</organism>
<dbReference type="GO" id="GO:0046872">
    <property type="term" value="F:metal ion binding"/>
    <property type="evidence" value="ECO:0007669"/>
    <property type="project" value="UniProtKB-KW"/>
</dbReference>
<feature type="chain" id="PRO_5030159566" description="Superoxide dismutase" evidence="9">
    <location>
        <begin position="19"/>
        <end position="228"/>
    </location>
</feature>
<dbReference type="Pfam" id="PF02777">
    <property type="entry name" value="Sod_Fe_C"/>
    <property type="match status" value="1"/>
</dbReference>
<evidence type="ECO:0000256" key="3">
    <source>
        <dbReference type="ARBA" id="ARBA00011738"/>
    </source>
</evidence>
<feature type="binding site" evidence="7">
    <location>
        <position position="95"/>
    </location>
    <ligand>
        <name>Mn(2+)</name>
        <dbReference type="ChEBI" id="CHEBI:29035"/>
    </ligand>
</feature>
<dbReference type="FunFam" id="3.55.40.20:FF:000004">
    <property type="entry name" value="Superoxide dismutase [Fe]"/>
    <property type="match status" value="1"/>
</dbReference>
<dbReference type="PANTHER" id="PTHR42769">
    <property type="entry name" value="SUPEROXIDE DISMUTASE"/>
    <property type="match status" value="1"/>
</dbReference>
<feature type="binding site" evidence="7">
    <location>
        <position position="184"/>
    </location>
    <ligand>
        <name>Mn(2+)</name>
        <dbReference type="ChEBI" id="CHEBI:29035"/>
    </ligand>
</feature>
<evidence type="ECO:0000259" key="10">
    <source>
        <dbReference type="Pfam" id="PF00081"/>
    </source>
</evidence>
<dbReference type="InterPro" id="IPR019832">
    <property type="entry name" value="Mn/Fe_SOD_C"/>
</dbReference>
<comment type="catalytic activity">
    <reaction evidence="8">
        <text>2 superoxide + 2 H(+) = H2O2 + O2</text>
        <dbReference type="Rhea" id="RHEA:20696"/>
        <dbReference type="ChEBI" id="CHEBI:15378"/>
        <dbReference type="ChEBI" id="CHEBI:15379"/>
        <dbReference type="ChEBI" id="CHEBI:16240"/>
        <dbReference type="ChEBI" id="CHEBI:18421"/>
        <dbReference type="EC" id="1.15.1.1"/>
    </reaction>
</comment>
<dbReference type="PANTHER" id="PTHR42769:SF3">
    <property type="entry name" value="SUPEROXIDE DISMUTASE [FE] 2, CHLOROPLASTIC"/>
    <property type="match status" value="1"/>
</dbReference>
<dbReference type="Gene3D" id="1.10.287.990">
    <property type="entry name" value="Fe,Mn superoxide dismutase (SOD) domain"/>
    <property type="match status" value="1"/>
</dbReference>
<keyword evidence="5 8" id="KW-0560">Oxidoreductase</keyword>
<comment type="function">
    <text evidence="8">Destroys radicals which are normally produced within the cells and which are toxic to biological systems.</text>
</comment>
<keyword evidence="4 7" id="KW-0479">Metal-binding</keyword>
<comment type="similarity">
    <text evidence="2 8">Belongs to the iron/manganese superoxide dismutase family.</text>
</comment>
<feature type="domain" description="Manganese/iron superoxide dismutase C-terminal" evidence="11">
    <location>
        <begin position="110"/>
        <end position="213"/>
    </location>
</feature>
<dbReference type="Pfam" id="PF00081">
    <property type="entry name" value="Sod_Fe_N"/>
    <property type="match status" value="1"/>
</dbReference>
<sequence length="228" mass="25463">MKVLPLGLVTALVASARATTELPPLPYGYKALEPIIGRRTLEIHHDKHHAKYVNTMNSMISGTNLESMSLEDIIKTAAKTKNQALFNNAAQAWNHAFYWKCMSPNGGGSPQGKLAEMIISSFGSVQDFLDQFAEMGNTAFGSGWAWLVYDQKKKTLSVTKTIGADNPMTRDGLIPILTMDVWEHAYYLDYQNLRPSYIEKFLAKLVNWDYVSDNLERAMSTGQCAAEF</sequence>
<comment type="subunit">
    <text evidence="3">Homodimer.</text>
</comment>
<dbReference type="PRINTS" id="PR01703">
    <property type="entry name" value="MNSODISMTASE"/>
</dbReference>
<dbReference type="EMBL" id="HBGN01010309">
    <property type="protein sequence ID" value="CAD9321654.1"/>
    <property type="molecule type" value="Transcribed_RNA"/>
</dbReference>
<name>A0A6S9G8P1_9STRA</name>
<evidence type="ECO:0000259" key="11">
    <source>
        <dbReference type="Pfam" id="PF02777"/>
    </source>
</evidence>
<feature type="signal peptide" evidence="9">
    <location>
        <begin position="1"/>
        <end position="18"/>
    </location>
</feature>
<evidence type="ECO:0000256" key="1">
    <source>
        <dbReference type="ARBA" id="ARBA00001962"/>
    </source>
</evidence>
<dbReference type="Gene3D" id="3.55.40.20">
    <property type="entry name" value="Iron/manganese superoxide dismutase, C-terminal domain"/>
    <property type="match status" value="1"/>
</dbReference>
<evidence type="ECO:0000256" key="5">
    <source>
        <dbReference type="ARBA" id="ARBA00023002"/>
    </source>
</evidence>
<evidence type="ECO:0000256" key="7">
    <source>
        <dbReference type="PIRSR" id="PIRSR000349-1"/>
    </source>
</evidence>
<dbReference type="SUPFAM" id="SSF54719">
    <property type="entry name" value="Fe,Mn superoxide dismutase (SOD), C-terminal domain"/>
    <property type="match status" value="1"/>
</dbReference>
<evidence type="ECO:0000256" key="6">
    <source>
        <dbReference type="ARBA" id="ARBA00023004"/>
    </source>
</evidence>
<evidence type="ECO:0000256" key="8">
    <source>
        <dbReference type="RuleBase" id="RU000414"/>
    </source>
</evidence>
<gene>
    <name evidence="12" type="ORF">DBRI1063_LOCUS6616</name>
</gene>
<evidence type="ECO:0000313" key="12">
    <source>
        <dbReference type="EMBL" id="CAD9321654.1"/>
    </source>
</evidence>
<protein>
    <recommendedName>
        <fullName evidence="8">Superoxide dismutase</fullName>
        <ecNumber evidence="8">1.15.1.1</ecNumber>
    </recommendedName>
</protein>
<dbReference type="InterPro" id="IPR001189">
    <property type="entry name" value="Mn/Fe_SOD"/>
</dbReference>
<feature type="binding site" evidence="7">
    <location>
        <position position="180"/>
    </location>
    <ligand>
        <name>Mn(2+)</name>
        <dbReference type="ChEBI" id="CHEBI:29035"/>
    </ligand>
</feature>
<proteinExistence type="inferred from homology"/>
<dbReference type="SUPFAM" id="SSF46609">
    <property type="entry name" value="Fe,Mn superoxide dismutase (SOD), N-terminal domain"/>
    <property type="match status" value="1"/>
</dbReference>
<feature type="domain" description="Manganese/iron superoxide dismutase N-terminal" evidence="10">
    <location>
        <begin position="21"/>
        <end position="103"/>
    </location>
</feature>
<evidence type="ECO:0000256" key="2">
    <source>
        <dbReference type="ARBA" id="ARBA00008714"/>
    </source>
</evidence>
<accession>A0A6S9G8P1</accession>
<feature type="binding site" evidence="7">
    <location>
        <position position="44"/>
    </location>
    <ligand>
        <name>Mn(2+)</name>
        <dbReference type="ChEBI" id="CHEBI:29035"/>
    </ligand>
</feature>
<dbReference type="EC" id="1.15.1.1" evidence="8"/>
<dbReference type="PROSITE" id="PS00088">
    <property type="entry name" value="SOD_MN"/>
    <property type="match status" value="1"/>
</dbReference>
<dbReference type="InterPro" id="IPR036314">
    <property type="entry name" value="SOD_C_sf"/>
</dbReference>
<dbReference type="InterPro" id="IPR019831">
    <property type="entry name" value="Mn/Fe_SOD_N"/>
</dbReference>
<keyword evidence="9" id="KW-0732">Signal</keyword>
<dbReference type="PIRSF" id="PIRSF000349">
    <property type="entry name" value="SODismutase"/>
    <property type="match status" value="1"/>
</dbReference>
<reference evidence="12" key="1">
    <citation type="submission" date="2021-01" db="EMBL/GenBank/DDBJ databases">
        <authorList>
            <person name="Corre E."/>
            <person name="Pelletier E."/>
            <person name="Niang G."/>
            <person name="Scheremetjew M."/>
            <person name="Finn R."/>
            <person name="Kale V."/>
            <person name="Holt S."/>
            <person name="Cochrane G."/>
            <person name="Meng A."/>
            <person name="Brown T."/>
            <person name="Cohen L."/>
        </authorList>
    </citation>
    <scope>NUCLEOTIDE SEQUENCE</scope>
    <source>
        <strain evidence="12">Pop2</strain>
    </source>
</reference>
<evidence type="ECO:0000256" key="4">
    <source>
        <dbReference type="ARBA" id="ARBA00022723"/>
    </source>
</evidence>
<evidence type="ECO:0000256" key="9">
    <source>
        <dbReference type="SAM" id="SignalP"/>
    </source>
</evidence>